<dbReference type="EMBL" id="JBHTMV010000004">
    <property type="protein sequence ID" value="MFD1294336.1"/>
    <property type="molecule type" value="Genomic_DNA"/>
</dbReference>
<protein>
    <submittedName>
        <fullName evidence="5">Stealth CR1 domain-containing protein</fullName>
    </submittedName>
</protein>
<dbReference type="Pfam" id="PF11380">
    <property type="entry name" value="Stealth_CR2"/>
    <property type="match status" value="1"/>
</dbReference>
<evidence type="ECO:0000259" key="4">
    <source>
        <dbReference type="Pfam" id="PF11380"/>
    </source>
</evidence>
<evidence type="ECO:0000256" key="2">
    <source>
        <dbReference type="ARBA" id="ARBA00022679"/>
    </source>
</evidence>
<dbReference type="PANTHER" id="PTHR24045:SF0">
    <property type="entry name" value="N-ACETYLGLUCOSAMINE-1-PHOSPHOTRANSFERASE SUBUNITS ALPHA_BETA"/>
    <property type="match status" value="1"/>
</dbReference>
<dbReference type="PANTHER" id="PTHR24045">
    <property type="match status" value="1"/>
</dbReference>
<name>A0ABW3WSP1_9FLAO</name>
<comment type="similarity">
    <text evidence="1">Belongs to the stealth family.</text>
</comment>
<reference evidence="6" key="1">
    <citation type="journal article" date="2019" name="Int. J. Syst. Evol. Microbiol.">
        <title>The Global Catalogue of Microorganisms (GCM) 10K type strain sequencing project: providing services to taxonomists for standard genome sequencing and annotation.</title>
        <authorList>
            <consortium name="The Broad Institute Genomics Platform"/>
            <consortium name="The Broad Institute Genome Sequencing Center for Infectious Disease"/>
            <person name="Wu L."/>
            <person name="Ma J."/>
        </authorList>
    </citation>
    <scope>NUCLEOTIDE SEQUENCE [LARGE SCALE GENOMIC DNA]</scope>
    <source>
        <strain evidence="6">CCUG 62221</strain>
    </source>
</reference>
<accession>A0ABW3WSP1</accession>
<organism evidence="5 6">
    <name type="scientific">Lutibacter holmesii</name>
    <dbReference type="NCBI Taxonomy" id="1137985"/>
    <lineage>
        <taxon>Bacteria</taxon>
        <taxon>Pseudomonadati</taxon>
        <taxon>Bacteroidota</taxon>
        <taxon>Flavobacteriia</taxon>
        <taxon>Flavobacteriales</taxon>
        <taxon>Flavobacteriaceae</taxon>
        <taxon>Lutibacter</taxon>
    </lineage>
</organism>
<keyword evidence="6" id="KW-1185">Reference proteome</keyword>
<comment type="caution">
    <text evidence="5">The sequence shown here is derived from an EMBL/GenBank/DDBJ whole genome shotgun (WGS) entry which is preliminary data.</text>
</comment>
<feature type="domain" description="Stealth protein CR2 conserved region 2" evidence="4">
    <location>
        <begin position="43"/>
        <end position="150"/>
    </location>
</feature>
<dbReference type="InterPro" id="IPR021520">
    <property type="entry name" value="Stealth_CR2"/>
</dbReference>
<gene>
    <name evidence="5" type="ORF">ACFQ5N_10860</name>
</gene>
<evidence type="ECO:0000256" key="3">
    <source>
        <dbReference type="ARBA" id="ARBA00023169"/>
    </source>
</evidence>
<dbReference type="InterPro" id="IPR047141">
    <property type="entry name" value="Stealth"/>
</dbReference>
<evidence type="ECO:0000256" key="1">
    <source>
        <dbReference type="ARBA" id="ARBA00007583"/>
    </source>
</evidence>
<dbReference type="Proteomes" id="UP001597241">
    <property type="component" value="Unassembled WGS sequence"/>
</dbReference>
<dbReference type="RefSeq" id="WP_386809524.1">
    <property type="nucleotide sequence ID" value="NZ_JBHTMV010000004.1"/>
</dbReference>
<proteinExistence type="inferred from homology"/>
<evidence type="ECO:0000313" key="6">
    <source>
        <dbReference type="Proteomes" id="UP001597241"/>
    </source>
</evidence>
<evidence type="ECO:0000313" key="5">
    <source>
        <dbReference type="EMBL" id="MFD1294336.1"/>
    </source>
</evidence>
<keyword evidence="2" id="KW-0808">Transferase</keyword>
<keyword evidence="3" id="KW-0270">Exopolysaccharide synthesis</keyword>
<sequence>MNVDYPIDAVILWVDGNDELHKKKMLPFVSDTSKLKKKSFRERFDQVDEIQFSVNSILKFAPYIRNIFVVTDNQIPGFLKHNNTQKYNSVKIIDHKDIFIDYQEYLPTFNCLPIETMITNIPGLAENFIYFNDDFFLIKKTTPSDFFREGKVVLRGEWRNYDSNIWHKNIVYKIRELFGGNPKQLTYGFKRSQQNIARKLGVQKYYKFDHTPAPLKKSTIDAYFKENPDMKLLNAKHKFRHHTQFTLQGLGNHLEIMNNNAILKKDYQLVYFGSYGKPFLWYKFVFWCGNKQQNKLFMCLQSLNNCSPKKLKFITTWLSKQINDA</sequence>